<sequence length="135" mass="15190">MRETSWGRPGMRTRVAEPADTVPSTDQSPVPVCALHRPEPCPSLCSKGPSRGCSSSRVFYLMDILSLCSCPFYNMWTQCPRIHCEAEAVFCCMDLICSPGLDDFVWVTSSREKLQNVFSDKMNVTDRHRHVGRMG</sequence>
<evidence type="ECO:0000313" key="3">
    <source>
        <dbReference type="Proteomes" id="UP001153269"/>
    </source>
</evidence>
<dbReference type="EMBL" id="CADEAL010000641">
    <property type="protein sequence ID" value="CAB1423225.1"/>
    <property type="molecule type" value="Genomic_DNA"/>
</dbReference>
<proteinExistence type="predicted"/>
<accession>A0A9N7Y9F9</accession>
<gene>
    <name evidence="2" type="ORF">PLEPLA_LOCUS11143</name>
</gene>
<feature type="region of interest" description="Disordered" evidence="1">
    <location>
        <begin position="1"/>
        <end position="28"/>
    </location>
</feature>
<evidence type="ECO:0000256" key="1">
    <source>
        <dbReference type="SAM" id="MobiDB-lite"/>
    </source>
</evidence>
<name>A0A9N7Y9F9_PLEPL</name>
<protein>
    <submittedName>
        <fullName evidence="2">Uncharacterized protein</fullName>
    </submittedName>
</protein>
<reference evidence="2" key="1">
    <citation type="submission" date="2020-03" db="EMBL/GenBank/DDBJ databases">
        <authorList>
            <person name="Weist P."/>
        </authorList>
    </citation>
    <scope>NUCLEOTIDE SEQUENCE</scope>
</reference>
<dbReference type="Proteomes" id="UP001153269">
    <property type="component" value="Unassembled WGS sequence"/>
</dbReference>
<organism evidence="2 3">
    <name type="scientific">Pleuronectes platessa</name>
    <name type="common">European plaice</name>
    <dbReference type="NCBI Taxonomy" id="8262"/>
    <lineage>
        <taxon>Eukaryota</taxon>
        <taxon>Metazoa</taxon>
        <taxon>Chordata</taxon>
        <taxon>Craniata</taxon>
        <taxon>Vertebrata</taxon>
        <taxon>Euteleostomi</taxon>
        <taxon>Actinopterygii</taxon>
        <taxon>Neopterygii</taxon>
        <taxon>Teleostei</taxon>
        <taxon>Neoteleostei</taxon>
        <taxon>Acanthomorphata</taxon>
        <taxon>Carangaria</taxon>
        <taxon>Pleuronectiformes</taxon>
        <taxon>Pleuronectoidei</taxon>
        <taxon>Pleuronectidae</taxon>
        <taxon>Pleuronectes</taxon>
    </lineage>
</organism>
<evidence type="ECO:0000313" key="2">
    <source>
        <dbReference type="EMBL" id="CAB1423225.1"/>
    </source>
</evidence>
<dbReference type="AlphaFoldDB" id="A0A9N7Y9F9"/>
<keyword evidence="3" id="KW-1185">Reference proteome</keyword>
<comment type="caution">
    <text evidence="2">The sequence shown here is derived from an EMBL/GenBank/DDBJ whole genome shotgun (WGS) entry which is preliminary data.</text>
</comment>